<dbReference type="AlphaFoldDB" id="A0A087FXP9"/>
<dbReference type="Gramene" id="KFK22401">
    <property type="protein sequence ID" value="KFK22401"/>
    <property type="gene ID" value="AALP_AAs73563U000100"/>
</dbReference>
<feature type="compositionally biased region" description="Polar residues" evidence="2">
    <location>
        <begin position="23"/>
        <end position="39"/>
    </location>
</feature>
<evidence type="ECO:0000256" key="1">
    <source>
        <dbReference type="SAM" id="Coils"/>
    </source>
</evidence>
<keyword evidence="4" id="KW-1185">Reference proteome</keyword>
<sequence>MGKRTFRELASGSAGASTAIAPLSTTSVPRTTSAPSTTPDLALNITSVPSPTPVPSTASVAKKTARMPSSVVLGMPASDPKAARSSVPLSSSCSEEGQRKAARDHNLVFDDDAAVAHLFATMVLPDDPYTRVRASSSGTMSRAGLKFLVFVNRVGHELEAEIEKQKRRADNYAKGDLAAKTERNKYAEQLEKKNKELERALGDNKRLRVENEKLAKKLETTKRDASNSLDCLTRRNEQVGELKKQVGQKRELRKTAKAVIVGLHEKFAIVKAKFVELNGDPKVPRLEDELASLSADVEANVGDEEYFDKLMESLRECLDVVLLEEMRIDSVGLLKNLMISEDGRMFFAGEDEAEVNTVAAEDMEAEKTRTGGDAAKIEKTGADDDGAEKAVLEMAGLTTLVTSSESAKDEEAHP</sequence>
<protein>
    <submittedName>
        <fullName evidence="3">Uncharacterized protein</fullName>
    </submittedName>
</protein>
<reference evidence="4" key="1">
    <citation type="journal article" date="2015" name="Nat. Plants">
        <title>Genome expansion of Arabis alpina linked with retrotransposition and reduced symmetric DNA methylation.</title>
        <authorList>
            <person name="Willing E.M."/>
            <person name="Rawat V."/>
            <person name="Mandakova T."/>
            <person name="Maumus F."/>
            <person name="James G.V."/>
            <person name="Nordstroem K.J."/>
            <person name="Becker C."/>
            <person name="Warthmann N."/>
            <person name="Chica C."/>
            <person name="Szarzynska B."/>
            <person name="Zytnicki M."/>
            <person name="Albani M.C."/>
            <person name="Kiefer C."/>
            <person name="Bergonzi S."/>
            <person name="Castaings L."/>
            <person name="Mateos J.L."/>
            <person name="Berns M.C."/>
            <person name="Bujdoso N."/>
            <person name="Piofczyk T."/>
            <person name="de Lorenzo L."/>
            <person name="Barrero-Sicilia C."/>
            <person name="Mateos I."/>
            <person name="Piednoel M."/>
            <person name="Hagmann J."/>
            <person name="Chen-Min-Tao R."/>
            <person name="Iglesias-Fernandez R."/>
            <person name="Schuster S.C."/>
            <person name="Alonso-Blanco C."/>
            <person name="Roudier F."/>
            <person name="Carbonero P."/>
            <person name="Paz-Ares J."/>
            <person name="Davis S.J."/>
            <person name="Pecinka A."/>
            <person name="Quesneville H."/>
            <person name="Colot V."/>
            <person name="Lysak M.A."/>
            <person name="Weigel D."/>
            <person name="Coupland G."/>
            <person name="Schneeberger K."/>
        </authorList>
    </citation>
    <scope>NUCLEOTIDE SEQUENCE [LARGE SCALE GENOMIC DNA]</scope>
    <source>
        <strain evidence="4">cv. Pajares</strain>
    </source>
</reference>
<evidence type="ECO:0000313" key="3">
    <source>
        <dbReference type="EMBL" id="KFK22401.1"/>
    </source>
</evidence>
<evidence type="ECO:0000256" key="2">
    <source>
        <dbReference type="SAM" id="MobiDB-lite"/>
    </source>
</evidence>
<name>A0A087FXP9_ARAAL</name>
<keyword evidence="1" id="KW-0175">Coiled coil</keyword>
<dbReference type="Proteomes" id="UP000029120">
    <property type="component" value="Unassembled WGS sequence"/>
</dbReference>
<dbReference type="EMBL" id="KL989624">
    <property type="protein sequence ID" value="KFK22401.1"/>
    <property type="molecule type" value="Genomic_DNA"/>
</dbReference>
<evidence type="ECO:0000313" key="4">
    <source>
        <dbReference type="Proteomes" id="UP000029120"/>
    </source>
</evidence>
<feature type="coiled-coil region" evidence="1">
    <location>
        <begin position="180"/>
        <end position="235"/>
    </location>
</feature>
<feature type="region of interest" description="Disordered" evidence="2">
    <location>
        <begin position="364"/>
        <end position="386"/>
    </location>
</feature>
<gene>
    <name evidence="3" type="ORF">AALP_AAs73563U000100</name>
</gene>
<organism evidence="3 4">
    <name type="scientific">Arabis alpina</name>
    <name type="common">Alpine rock-cress</name>
    <dbReference type="NCBI Taxonomy" id="50452"/>
    <lineage>
        <taxon>Eukaryota</taxon>
        <taxon>Viridiplantae</taxon>
        <taxon>Streptophyta</taxon>
        <taxon>Embryophyta</taxon>
        <taxon>Tracheophyta</taxon>
        <taxon>Spermatophyta</taxon>
        <taxon>Magnoliopsida</taxon>
        <taxon>eudicotyledons</taxon>
        <taxon>Gunneridae</taxon>
        <taxon>Pentapetalae</taxon>
        <taxon>rosids</taxon>
        <taxon>malvids</taxon>
        <taxon>Brassicales</taxon>
        <taxon>Brassicaceae</taxon>
        <taxon>Arabideae</taxon>
        <taxon>Arabis</taxon>
    </lineage>
</organism>
<proteinExistence type="predicted"/>
<feature type="region of interest" description="Disordered" evidence="2">
    <location>
        <begin position="1"/>
        <end position="65"/>
    </location>
</feature>
<accession>A0A087FXP9</accession>
<feature type="compositionally biased region" description="Basic and acidic residues" evidence="2">
    <location>
        <begin position="365"/>
        <end position="386"/>
    </location>
</feature>